<sequence length="175" mass="18941">MDYGQNGQSDSRIANSDLFASGLTEGAGVAPESSNPDTNESLHADDASISWQRNPQEVGNKLIGLSSNYDKDRQGDQYPPSVELGVIEPTMPPGATEELNPEIIDQTKAIEHSFDKTVIKTDDRLDPAALKEINAASSRLDHTGDIADFYDAARNMTIANLTNSFGNNSAWKEDV</sequence>
<comment type="caution">
    <text evidence="2">The sequence shown here is derived from an EMBL/GenBank/DDBJ whole genome shotgun (WGS) entry which is preliminary data.</text>
</comment>
<feature type="region of interest" description="Disordered" evidence="1">
    <location>
        <begin position="1"/>
        <end position="55"/>
    </location>
</feature>
<proteinExistence type="predicted"/>
<organism evidence="2 3">
    <name type="scientific">Candidatus Nanosyncoccus alces</name>
    <dbReference type="NCBI Taxonomy" id="2171997"/>
    <lineage>
        <taxon>Bacteria</taxon>
        <taxon>Candidatus Saccharimonadota</taxon>
        <taxon>Candidatus Nanosyncoccalia</taxon>
        <taxon>Candidatus Nanosyncoccales</taxon>
        <taxon>Candidatus Nanosyncoccaceae</taxon>
        <taxon>Candidatus Nanosyncoccus</taxon>
    </lineage>
</organism>
<dbReference type="Proteomes" id="UP001191019">
    <property type="component" value="Unassembled WGS sequence"/>
</dbReference>
<protein>
    <submittedName>
        <fullName evidence="2">Uncharacterized protein</fullName>
    </submittedName>
</protein>
<name>A0ABY0FLS7_9BACT</name>
<reference evidence="2 3" key="2">
    <citation type="journal article" date="2020" name="Cell Rep.">
        <title>Acquisition and Adaptation of Ultra-small Parasitic Reduced Genome Bacteria to Mammalian Hosts.</title>
        <authorList>
            <person name="McLean J.S."/>
            <person name="Bor B."/>
            <person name="Kerns K.A."/>
            <person name="Liu Q."/>
            <person name="To T.T."/>
            <person name="Solden L."/>
            <person name="Hendrickson E.L."/>
            <person name="Wrighton K."/>
            <person name="Shi W."/>
            <person name="He X."/>
        </authorList>
    </citation>
    <scope>NUCLEOTIDE SEQUENCE [LARGE SCALE GENOMIC DNA]</scope>
    <source>
        <strain evidence="2 3">TM7_G3_2_Rum_HOT_351B</strain>
    </source>
</reference>
<dbReference type="EMBL" id="PRLM01000004">
    <property type="protein sequence ID" value="RYC74722.1"/>
    <property type="molecule type" value="Genomic_DNA"/>
</dbReference>
<evidence type="ECO:0000256" key="1">
    <source>
        <dbReference type="SAM" id="MobiDB-lite"/>
    </source>
</evidence>
<keyword evidence="3" id="KW-1185">Reference proteome</keyword>
<dbReference type="RefSeq" id="WP_129735017.1">
    <property type="nucleotide sequence ID" value="NZ_PRLM01000004.1"/>
</dbReference>
<accession>A0ABY0FLS7</accession>
<evidence type="ECO:0000313" key="3">
    <source>
        <dbReference type="Proteomes" id="UP001191019"/>
    </source>
</evidence>
<gene>
    <name evidence="2" type="ORF">G3RUM_00476</name>
</gene>
<reference evidence="2 3" key="1">
    <citation type="journal article" date="2018" name="bioRxiv">
        <title>Evidence of independent acquisition and adaption of ultra-small bacteria to human hosts across the highly diverse yet reduced genomes of the phylum Saccharibacteria.</title>
        <authorList>
            <person name="McLean J.S."/>
            <person name="Bor B."/>
            <person name="To T.T."/>
            <person name="Liu Q."/>
            <person name="Kearns K.A."/>
            <person name="Solden L.M."/>
            <person name="Wrighton K.C."/>
            <person name="He X."/>
            <person name="Shi W."/>
        </authorList>
    </citation>
    <scope>NUCLEOTIDE SEQUENCE [LARGE SCALE GENOMIC DNA]</scope>
    <source>
        <strain evidence="2 3">TM7_G3_2_Rum_HOT_351B</strain>
    </source>
</reference>
<evidence type="ECO:0000313" key="2">
    <source>
        <dbReference type="EMBL" id="RYC74722.1"/>
    </source>
</evidence>
<feature type="compositionally biased region" description="Polar residues" evidence="1">
    <location>
        <begin position="1"/>
        <end position="14"/>
    </location>
</feature>